<dbReference type="InterPro" id="IPR041546">
    <property type="entry name" value="ClpA/ClpB_AAA_lid"/>
</dbReference>
<dbReference type="InterPro" id="IPR027417">
    <property type="entry name" value="P-loop_NTPase"/>
</dbReference>
<dbReference type="SUPFAM" id="SSF81923">
    <property type="entry name" value="Double Clp-N motif"/>
    <property type="match status" value="1"/>
</dbReference>
<dbReference type="Pfam" id="PF10431">
    <property type="entry name" value="ClpB_D2-small"/>
    <property type="match status" value="1"/>
</dbReference>
<dbReference type="InterPro" id="IPR019489">
    <property type="entry name" value="Clp_ATPase_C"/>
</dbReference>
<feature type="domain" description="AAA+ ATPase" evidence="6">
    <location>
        <begin position="245"/>
        <end position="383"/>
    </location>
</feature>
<sequence>MLKNTSNDVFRPPFIFNNIASVIYYTFKRVFMLTSNLTDELIRALQVAQATAREYRHATFSPSHLLTGLLHNDVGIGSTLVAWGTDIQFIRDWADYKIEKYPKSARAIEEPAGDEKVMKTMEVADVIRLKLGEQEVSPFAVLIALTRPEVAFTKNELKAFPLTESFLLTKTLEEVQSMDSGNNGTTSPHGSAQAATIAPPTNPQAKAIAKFCIDKIAMAKAGKLDPIVGREKETRMMVETLGRRTKPNVIIVGEPGVGKTALVEGLTHLIINGNVPAHLLNSQLFQLDMGSLIAGASYKGEVEDRLKNIIAEIKQYERALLFIDEIHVLMDPQGGVPGLANLLKPELARGELTVIGATTLDEYRKYMERDEAFSRRFEIVKVDEPDDVRARRMIEKVVPQFEKHHGLNLDTDAVKEAVTLSRRYIKDRRLPDAALDLIDRTMAARKLMTETTPGEIEYLNLEFARLKEEYTEAEPALFLEELRWFEQQLHDRLSPVLLGQIEELNDIKNIEDPETAIELLTLLLEKVAFQGQQHKELVDKTDIAAVVAYKTGIPLGKIQVNEQEKLMQLEDHLRKRVVGQDTAIKIISNAIRQSRSGVGETGKPASFFLLGPTGTGKTELAKAVSELLFNDEKALIRFDMSEYAEEHTVSLLKGSPPGYVGYEEGGLLVTRIRQQPFAVLLFDEVEKAHPKVYDIFLQILDEGRLHDTLDREGDFTNAILLFTSNIGSQFIVKEFNEGRVPSQTDLIQNMEGYFRPEFLGRLTGLTPFRPITEDTIRKIFNFQLRPLRKSLDKLGITLSITEEAEKALALEGYNPQFGARPVRAVISNRLRQPLSQMIISGEIGKGSDVKLSLGDDDAYVWQH</sequence>
<proteinExistence type="predicted"/>
<evidence type="ECO:0000256" key="1">
    <source>
        <dbReference type="ARBA" id="ARBA00022737"/>
    </source>
</evidence>
<dbReference type="CDD" id="cd00009">
    <property type="entry name" value="AAA"/>
    <property type="match status" value="1"/>
</dbReference>
<dbReference type="SMART" id="SM00382">
    <property type="entry name" value="AAA"/>
    <property type="match status" value="2"/>
</dbReference>
<dbReference type="GO" id="GO:0034605">
    <property type="term" value="P:cellular response to heat"/>
    <property type="evidence" value="ECO:0007669"/>
    <property type="project" value="TreeGrafter"/>
</dbReference>
<dbReference type="PANTHER" id="PTHR11638:SF18">
    <property type="entry name" value="HEAT SHOCK PROTEIN 104"/>
    <property type="match status" value="1"/>
</dbReference>
<name>A0A1T5BKT5_9BACT</name>
<evidence type="ECO:0000259" key="6">
    <source>
        <dbReference type="SMART" id="SM00382"/>
    </source>
</evidence>
<dbReference type="InterPro" id="IPR003959">
    <property type="entry name" value="ATPase_AAA_core"/>
</dbReference>
<evidence type="ECO:0000256" key="4">
    <source>
        <dbReference type="ARBA" id="ARBA00023186"/>
    </source>
</evidence>
<evidence type="ECO:0000313" key="8">
    <source>
        <dbReference type="EMBL" id="SKB47580.1"/>
    </source>
</evidence>
<evidence type="ECO:0000256" key="2">
    <source>
        <dbReference type="ARBA" id="ARBA00022741"/>
    </source>
</evidence>
<accession>A0A1T5BKT5</accession>
<keyword evidence="2" id="KW-0547">Nucleotide-binding</keyword>
<dbReference type="GO" id="GO:0005524">
    <property type="term" value="F:ATP binding"/>
    <property type="evidence" value="ECO:0007669"/>
    <property type="project" value="UniProtKB-KW"/>
</dbReference>
<keyword evidence="9" id="KW-1185">Reference proteome</keyword>
<dbReference type="InterPro" id="IPR050130">
    <property type="entry name" value="ClpA_ClpB"/>
</dbReference>
<dbReference type="Pfam" id="PF02861">
    <property type="entry name" value="Clp_N"/>
    <property type="match status" value="1"/>
</dbReference>
<dbReference type="PRINTS" id="PR00300">
    <property type="entry name" value="CLPPROTEASEA"/>
</dbReference>
<dbReference type="GO" id="GO:0005737">
    <property type="term" value="C:cytoplasm"/>
    <property type="evidence" value="ECO:0007669"/>
    <property type="project" value="TreeGrafter"/>
</dbReference>
<organism evidence="8 9">
    <name type="scientific">Dyadobacter psychrophilus</name>
    <dbReference type="NCBI Taxonomy" id="651661"/>
    <lineage>
        <taxon>Bacteria</taxon>
        <taxon>Pseudomonadati</taxon>
        <taxon>Bacteroidota</taxon>
        <taxon>Cytophagia</taxon>
        <taxon>Cytophagales</taxon>
        <taxon>Spirosomataceae</taxon>
        <taxon>Dyadobacter</taxon>
    </lineage>
</organism>
<gene>
    <name evidence="8" type="ORF">SAMN05660293_00413</name>
</gene>
<dbReference type="Pfam" id="PF07724">
    <property type="entry name" value="AAA_2"/>
    <property type="match status" value="1"/>
</dbReference>
<feature type="compositionally biased region" description="Polar residues" evidence="5">
    <location>
        <begin position="177"/>
        <end position="194"/>
    </location>
</feature>
<dbReference type="GO" id="GO:0008233">
    <property type="term" value="F:peptidase activity"/>
    <property type="evidence" value="ECO:0007669"/>
    <property type="project" value="UniProtKB-KW"/>
</dbReference>
<dbReference type="InterPro" id="IPR001270">
    <property type="entry name" value="ClpA/B"/>
</dbReference>
<dbReference type="CDD" id="cd19499">
    <property type="entry name" value="RecA-like_ClpB_Hsp104-like"/>
    <property type="match status" value="1"/>
</dbReference>
<evidence type="ECO:0000256" key="5">
    <source>
        <dbReference type="SAM" id="MobiDB-lite"/>
    </source>
</evidence>
<keyword evidence="8" id="KW-0378">Hydrolase</keyword>
<feature type="region of interest" description="Disordered" evidence="5">
    <location>
        <begin position="177"/>
        <end position="201"/>
    </location>
</feature>
<feature type="domain" description="AAA+ ATPase" evidence="6">
    <location>
        <begin position="603"/>
        <end position="751"/>
    </location>
</feature>
<dbReference type="SUPFAM" id="SSF52540">
    <property type="entry name" value="P-loop containing nucleoside triphosphate hydrolases"/>
    <property type="match status" value="2"/>
</dbReference>
<dbReference type="InterPro" id="IPR036628">
    <property type="entry name" value="Clp_N_dom_sf"/>
</dbReference>
<dbReference type="PANTHER" id="PTHR11638">
    <property type="entry name" value="ATP-DEPENDENT CLP PROTEASE"/>
    <property type="match status" value="1"/>
</dbReference>
<dbReference type="FunFam" id="3.40.50.300:FF:000025">
    <property type="entry name" value="ATP-dependent Clp protease subunit"/>
    <property type="match status" value="1"/>
</dbReference>
<dbReference type="EMBL" id="FUZA01000001">
    <property type="protein sequence ID" value="SKB47580.1"/>
    <property type="molecule type" value="Genomic_DNA"/>
</dbReference>
<dbReference type="SMART" id="SM01086">
    <property type="entry name" value="ClpB_D2-small"/>
    <property type="match status" value="1"/>
</dbReference>
<evidence type="ECO:0000313" key="9">
    <source>
        <dbReference type="Proteomes" id="UP000190897"/>
    </source>
</evidence>
<dbReference type="GO" id="GO:0006508">
    <property type="term" value="P:proteolysis"/>
    <property type="evidence" value="ECO:0007669"/>
    <property type="project" value="UniProtKB-KW"/>
</dbReference>
<dbReference type="Pfam" id="PF00004">
    <property type="entry name" value="AAA"/>
    <property type="match status" value="1"/>
</dbReference>
<feature type="domain" description="Clp ATPase C-terminal" evidence="7">
    <location>
        <begin position="771"/>
        <end position="860"/>
    </location>
</feature>
<dbReference type="Pfam" id="PF17871">
    <property type="entry name" value="AAA_lid_9"/>
    <property type="match status" value="1"/>
</dbReference>
<evidence type="ECO:0000259" key="7">
    <source>
        <dbReference type="SMART" id="SM01086"/>
    </source>
</evidence>
<dbReference type="InterPro" id="IPR003593">
    <property type="entry name" value="AAA+_ATPase"/>
</dbReference>
<dbReference type="STRING" id="651661.SAMN05660293_00413"/>
<dbReference type="InterPro" id="IPR004176">
    <property type="entry name" value="Clp_R_N"/>
</dbReference>
<dbReference type="Gene3D" id="1.10.1780.10">
    <property type="entry name" value="Clp, N-terminal domain"/>
    <property type="match status" value="1"/>
</dbReference>
<dbReference type="GO" id="GO:0016887">
    <property type="term" value="F:ATP hydrolysis activity"/>
    <property type="evidence" value="ECO:0007669"/>
    <property type="project" value="InterPro"/>
</dbReference>
<dbReference type="Gene3D" id="3.40.50.300">
    <property type="entry name" value="P-loop containing nucleotide triphosphate hydrolases"/>
    <property type="match status" value="2"/>
</dbReference>
<keyword evidence="4" id="KW-0143">Chaperone</keyword>
<keyword evidence="1" id="KW-0677">Repeat</keyword>
<evidence type="ECO:0000256" key="3">
    <source>
        <dbReference type="ARBA" id="ARBA00022840"/>
    </source>
</evidence>
<keyword evidence="3 8" id="KW-0067">ATP-binding</keyword>
<reference evidence="9" key="1">
    <citation type="submission" date="2017-02" db="EMBL/GenBank/DDBJ databases">
        <authorList>
            <person name="Varghese N."/>
            <person name="Submissions S."/>
        </authorList>
    </citation>
    <scope>NUCLEOTIDE SEQUENCE [LARGE SCALE GENOMIC DNA]</scope>
    <source>
        <strain evidence="9">DSM 22270</strain>
    </source>
</reference>
<keyword evidence="8" id="KW-0645">Protease</keyword>
<dbReference type="Gene3D" id="1.10.8.60">
    <property type="match status" value="2"/>
</dbReference>
<dbReference type="Proteomes" id="UP000190897">
    <property type="component" value="Unassembled WGS sequence"/>
</dbReference>
<protein>
    <submittedName>
        <fullName evidence="8">ATP-dependent Clp protease ATP-binding subunit ClpA</fullName>
    </submittedName>
</protein>
<dbReference type="AlphaFoldDB" id="A0A1T5BKT5"/>